<evidence type="ECO:0000313" key="2">
    <source>
        <dbReference type="EMBL" id="RUQ63958.1"/>
    </source>
</evidence>
<dbReference type="InterPro" id="IPR058502">
    <property type="entry name" value="PLL-like_beta-prop"/>
</dbReference>
<gene>
    <name evidence="2" type="ORF">EJ913_26890</name>
</gene>
<accession>A0A433J177</accession>
<dbReference type="Gene3D" id="2.120.10.70">
    <property type="entry name" value="Fucose-specific lectin"/>
    <property type="match status" value="1"/>
</dbReference>
<organism evidence="2 3">
    <name type="scientific">Azospirillum doebereinerae</name>
    <dbReference type="NCBI Taxonomy" id="92933"/>
    <lineage>
        <taxon>Bacteria</taxon>
        <taxon>Pseudomonadati</taxon>
        <taxon>Pseudomonadota</taxon>
        <taxon>Alphaproteobacteria</taxon>
        <taxon>Rhodospirillales</taxon>
        <taxon>Azospirillaceae</taxon>
        <taxon>Azospirillum</taxon>
    </lineage>
</organism>
<dbReference type="AlphaFoldDB" id="A0A433J177"/>
<dbReference type="SUPFAM" id="SSF89372">
    <property type="entry name" value="Fucose-specific lectin"/>
    <property type="match status" value="2"/>
</dbReference>
<dbReference type="RefSeq" id="WP_127003757.1">
    <property type="nucleotide sequence ID" value="NZ_JAKOAR010000128.1"/>
</dbReference>
<dbReference type="Proteomes" id="UP000280346">
    <property type="component" value="Unassembled WGS sequence"/>
</dbReference>
<keyword evidence="3" id="KW-1185">Reference proteome</keyword>
<feature type="domain" description="PLL-like beta propeller" evidence="1">
    <location>
        <begin position="156"/>
        <end position="342"/>
    </location>
</feature>
<evidence type="ECO:0000313" key="3">
    <source>
        <dbReference type="Proteomes" id="UP000280346"/>
    </source>
</evidence>
<proteinExistence type="predicted"/>
<dbReference type="EMBL" id="RZIJ01000031">
    <property type="protein sequence ID" value="RUQ63958.1"/>
    <property type="molecule type" value="Genomic_DNA"/>
</dbReference>
<sequence length="387" mass="43040">MEPSQAFQIDNVQISISTHWWGFELHLNEDAVQLLETIRDLAERLAKLLDPELAPVIKLAILIEKEWIKLVDQGNGVKLVSPWVSPTMLIPLPDSQPTHVDDNSLYWTVYDPAKGWSEDVRFPANHAEVGPALASFGGRLMCVHRGAADDSFLLRTTHDPDQGWSRDQRFPAHVTSSEPAMAVFRDRLYCVHKGDGGDSSLWWTTFDGTAWSQDQCFPAHLSATGPAVTVFGDRLVCLHRGAQSDDSVFSTAFDGTSWSPDRRLPLHTTSKVAVAAFQGRLHCVHRNSDGDLWWATTADGTNWETAGRLYTYTSSGPALAVYNDRLHCVYVGGGSDGALYWSVLDGDQWTPPTRMSARGNDVPALIFYRGKYGTQDHLLCVHRGYRS</sequence>
<protein>
    <recommendedName>
        <fullName evidence="1">PLL-like beta propeller domain-containing protein</fullName>
    </recommendedName>
</protein>
<dbReference type="OrthoDB" id="8457166at2"/>
<evidence type="ECO:0000259" key="1">
    <source>
        <dbReference type="Pfam" id="PF26607"/>
    </source>
</evidence>
<reference evidence="2 3" key="1">
    <citation type="submission" date="2018-12" db="EMBL/GenBank/DDBJ databases">
        <authorList>
            <person name="Yang Y."/>
        </authorList>
    </citation>
    <scope>NUCLEOTIDE SEQUENCE [LARGE SCALE GENOMIC DNA]</scope>
    <source>
        <strain evidence="2 3">GSF71</strain>
    </source>
</reference>
<dbReference type="Pfam" id="PF26607">
    <property type="entry name" value="DUF8189"/>
    <property type="match status" value="1"/>
</dbReference>
<name>A0A433J177_9PROT</name>
<comment type="caution">
    <text evidence="2">The sequence shown here is derived from an EMBL/GenBank/DDBJ whole genome shotgun (WGS) entry which is preliminary data.</text>
</comment>